<keyword evidence="1" id="KW-1133">Transmembrane helix</keyword>
<feature type="transmembrane region" description="Helical" evidence="1">
    <location>
        <begin position="35"/>
        <end position="55"/>
    </location>
</feature>
<keyword evidence="1" id="KW-0472">Membrane</keyword>
<accession>A0A6C0KK05</accession>
<evidence type="ECO:0000256" key="1">
    <source>
        <dbReference type="SAM" id="Phobius"/>
    </source>
</evidence>
<evidence type="ECO:0000313" key="2">
    <source>
        <dbReference type="EMBL" id="QHU17147.1"/>
    </source>
</evidence>
<reference evidence="2" key="1">
    <citation type="journal article" date="2020" name="Nature">
        <title>Giant virus diversity and host interactions through global metagenomics.</title>
        <authorList>
            <person name="Schulz F."/>
            <person name="Roux S."/>
            <person name="Paez-Espino D."/>
            <person name="Jungbluth S."/>
            <person name="Walsh D.A."/>
            <person name="Denef V.J."/>
            <person name="McMahon K.D."/>
            <person name="Konstantinidis K.T."/>
            <person name="Eloe-Fadrosh E.A."/>
            <person name="Kyrpides N.C."/>
            <person name="Woyke T."/>
        </authorList>
    </citation>
    <scope>NUCLEOTIDE SEQUENCE</scope>
    <source>
        <strain evidence="2">GVMAG-S-3300012000-57</strain>
    </source>
</reference>
<dbReference type="AlphaFoldDB" id="A0A6C0KK05"/>
<name>A0A6C0KK05_9ZZZZ</name>
<protein>
    <submittedName>
        <fullName evidence="2">Uncharacterized protein</fullName>
    </submittedName>
</protein>
<organism evidence="2">
    <name type="scientific">viral metagenome</name>
    <dbReference type="NCBI Taxonomy" id="1070528"/>
    <lineage>
        <taxon>unclassified sequences</taxon>
        <taxon>metagenomes</taxon>
        <taxon>organismal metagenomes</taxon>
    </lineage>
</organism>
<keyword evidence="1" id="KW-0812">Transmembrane</keyword>
<proteinExistence type="predicted"/>
<sequence>MTDLADAPNSDSAVVGVIDVFAPVVSFEGSSDDTLVELMAVMVMAATFCAVVKLAKWLTVKRPILVESNIEICQAVNGKVFWKFPALNLFKRVLETIDAN</sequence>
<dbReference type="EMBL" id="MN740898">
    <property type="protein sequence ID" value="QHU17147.1"/>
    <property type="molecule type" value="Genomic_DNA"/>
</dbReference>